<evidence type="ECO:0000256" key="2">
    <source>
        <dbReference type="ARBA" id="ARBA00022833"/>
    </source>
</evidence>
<feature type="region of interest" description="Disordered" evidence="3">
    <location>
        <begin position="429"/>
        <end position="456"/>
    </location>
</feature>
<feature type="compositionally biased region" description="Low complexity" evidence="3">
    <location>
        <begin position="437"/>
        <end position="456"/>
    </location>
</feature>
<feature type="domain" description="Phorbol-ester/DAG-type" evidence="4">
    <location>
        <begin position="651"/>
        <end position="698"/>
    </location>
</feature>
<dbReference type="InterPro" id="IPR046349">
    <property type="entry name" value="C1-like_sf"/>
</dbReference>
<sequence>MAEHGKSNSLVILQKFEDLLSAKLELCMQLQSLVDTSAQSLDAFRTHCSTSKELLIKDEIRMLEGKLIQRIARQLAVRRILTKHFQQLSTDLELSPYLETDLDVFLAQQATTEALQMSGSASSLSTNATPTPPSFLQHEGTSESAVACIVDRIRLILDEELSQHPSLHQWLEIVGLMPVCVQAVMKIVHNVEELLQTSESKLKEVIVAVSRHCTCLSTSDSILSIDQAASIVTADSALEDSPASMTDSLRIENELLAANKEKGKLPPQIREDVRRLITSCRLLRMYTDRLIAEDNDMRELQLFIPTQTSPAFQNASSLTPAFHSSTVLTPPNSLVRKESVKSLYWDSWRGRPAGGARVVAHQTPPSPTVILSNEPASPAFCYVHYASDKHYPARPTILSSFSSEDNFLSSTSQSPHSVPSAMVTQAVDSTTSSHRLTSQSSVMSSVSTATTTGDEADTGSAFADFASASSSCANSVFPSSNNLSQLVQQYERSPALSKKFEARNTSSTEQSMHSSRNPALIFPPSGTEGSTFIRPSSSTPSLLLVGHPGQPRFHPGAALTSPVQYNPAGAEVTRSTRKELLKFQKSSSLESSLRNRLGSDDIPVTVVPPHPPRSGSYVSGSSDSGSSSKLTSAKGLQQQQLNLRRMHHSIHHVFKNHLFLTHCVCAYCEKTLRGVGRKCRHCRARFHPECAEKTPPSCGLPDGLVREYLKTINPEKKEVESPKEKNNKKRKDSKARNVGNLEEESTQVEEDDETLSEFKQRKASLDPEAQRRQSVASKGGESLNADSALKSWTKMRFFGSKHPSTVSTIAESTTTVTPRPKLRKQRSRSMGNALDVRRDNPPTIITSPTMQQLPPSTTTTSTNNPLRSPIVRRISGSFSLPREKRRRKVLLLGQSDSPSPQTGSSTNLLSPPATEKERSITQRERMFSDPSPVVVGIGQLDETAKRRTVSASSTAEISPPANTSGDSNSIKSGSIGSSPSIPPSPGGLSYNRSGSCSTGPPMSPLVMTSFVNPRTYRSFMRKVGDQIKSHFHWPTHGPHLPHSHTEGAPCHSKHGSLSTPESVGPSTLPRRTPLFGRRKSTSGESAKWYDQIDAANKEEEDEEESVRLEAEDSFPDREDRPRNFSDRSALVGLRKKDEEGGGEKEKAQVGRRFSLLEPQEEIPIKTTETVPAAISQVNLPVLTVGSIHLLEKYLGVCMVCFVFSGA</sequence>
<dbReference type="Pfam" id="PF13543">
    <property type="entry name" value="SAM_KSR1"/>
    <property type="match status" value="1"/>
</dbReference>
<dbReference type="InterPro" id="IPR046861">
    <property type="entry name" value="SAM_KSR1_N"/>
</dbReference>
<feature type="region of interest" description="Disordered" evidence="3">
    <location>
        <begin position="592"/>
        <end position="636"/>
    </location>
</feature>
<proteinExistence type="predicted"/>
<feature type="region of interest" description="Disordered" evidence="3">
    <location>
        <begin position="1030"/>
        <end position="1147"/>
    </location>
</feature>
<feature type="compositionally biased region" description="Acidic residues" evidence="3">
    <location>
        <begin position="741"/>
        <end position="755"/>
    </location>
</feature>
<feature type="compositionally biased region" description="Basic and acidic residues" evidence="3">
    <location>
        <begin position="1105"/>
        <end position="1125"/>
    </location>
</feature>
<dbReference type="Gene3D" id="6.10.140.1120">
    <property type="match status" value="1"/>
</dbReference>
<name>A0A1D1VPY1_RAMVA</name>
<dbReference type="GO" id="GO:0046872">
    <property type="term" value="F:metal ion binding"/>
    <property type="evidence" value="ECO:0007669"/>
    <property type="project" value="UniProtKB-KW"/>
</dbReference>
<feature type="region of interest" description="Disordered" evidence="3">
    <location>
        <begin position="809"/>
        <end position="933"/>
    </location>
</feature>
<evidence type="ECO:0000313" key="6">
    <source>
        <dbReference type="Proteomes" id="UP000186922"/>
    </source>
</evidence>
<dbReference type="Proteomes" id="UP000186922">
    <property type="component" value="Unassembled WGS sequence"/>
</dbReference>
<dbReference type="Gene3D" id="1.10.150.50">
    <property type="entry name" value="Transcription Factor, Ets-1"/>
    <property type="match status" value="1"/>
</dbReference>
<organism evidence="5 6">
    <name type="scientific">Ramazzottius varieornatus</name>
    <name type="common">Water bear</name>
    <name type="synonym">Tardigrade</name>
    <dbReference type="NCBI Taxonomy" id="947166"/>
    <lineage>
        <taxon>Eukaryota</taxon>
        <taxon>Metazoa</taxon>
        <taxon>Ecdysozoa</taxon>
        <taxon>Tardigrada</taxon>
        <taxon>Eutardigrada</taxon>
        <taxon>Parachela</taxon>
        <taxon>Hypsibioidea</taxon>
        <taxon>Ramazzottiidae</taxon>
        <taxon>Ramazzottius</taxon>
    </lineage>
</organism>
<feature type="compositionally biased region" description="Polar residues" evidence="3">
    <location>
        <begin position="990"/>
        <end position="1000"/>
    </location>
</feature>
<gene>
    <name evidence="5" type="primary">RvY_11435-1</name>
    <name evidence="5" type="synonym">RvY_11435.1</name>
    <name evidence="5" type="ORF">RvY_11435</name>
</gene>
<keyword evidence="6" id="KW-1185">Reference proteome</keyword>
<feature type="compositionally biased region" description="Basic and acidic residues" evidence="3">
    <location>
        <begin position="756"/>
        <end position="771"/>
    </location>
</feature>
<feature type="compositionally biased region" description="Basic and acidic residues" evidence="3">
    <location>
        <begin position="914"/>
        <end position="927"/>
    </location>
</feature>
<keyword evidence="1" id="KW-0479">Metal-binding</keyword>
<protein>
    <recommendedName>
        <fullName evidence="4">Phorbol-ester/DAG-type domain-containing protein</fullName>
    </recommendedName>
</protein>
<dbReference type="AlphaFoldDB" id="A0A1D1VPY1"/>
<feature type="compositionally biased region" description="Low complexity" evidence="3">
    <location>
        <begin position="846"/>
        <end position="869"/>
    </location>
</feature>
<feature type="compositionally biased region" description="Polar residues" evidence="3">
    <location>
        <begin position="1055"/>
        <end position="1065"/>
    </location>
</feature>
<feature type="region of interest" description="Disordered" evidence="3">
    <location>
        <begin position="945"/>
        <end position="1002"/>
    </location>
</feature>
<evidence type="ECO:0000313" key="5">
    <source>
        <dbReference type="EMBL" id="GAV00609.1"/>
    </source>
</evidence>
<dbReference type="EMBL" id="BDGG01000006">
    <property type="protein sequence ID" value="GAV00609.1"/>
    <property type="molecule type" value="Genomic_DNA"/>
</dbReference>
<reference evidence="5 6" key="1">
    <citation type="journal article" date="2016" name="Nat. Commun.">
        <title>Extremotolerant tardigrade genome and improved radiotolerance of human cultured cells by tardigrade-unique protein.</title>
        <authorList>
            <person name="Hashimoto T."/>
            <person name="Horikawa D.D."/>
            <person name="Saito Y."/>
            <person name="Kuwahara H."/>
            <person name="Kozuka-Hata H."/>
            <person name="Shin-I T."/>
            <person name="Minakuchi Y."/>
            <person name="Ohishi K."/>
            <person name="Motoyama A."/>
            <person name="Aizu T."/>
            <person name="Enomoto A."/>
            <person name="Kondo K."/>
            <person name="Tanaka S."/>
            <person name="Hara Y."/>
            <person name="Koshikawa S."/>
            <person name="Sagara H."/>
            <person name="Miura T."/>
            <person name="Yokobori S."/>
            <person name="Miyagawa K."/>
            <person name="Suzuki Y."/>
            <person name="Kubo T."/>
            <person name="Oyama M."/>
            <person name="Kohara Y."/>
            <person name="Fujiyama A."/>
            <person name="Arakawa K."/>
            <person name="Katayama T."/>
            <person name="Toyoda A."/>
            <person name="Kunieda T."/>
        </authorList>
    </citation>
    <scope>NUCLEOTIDE SEQUENCE [LARGE SCALE GENOMIC DNA]</scope>
    <source>
        <strain evidence="5 6">YOKOZUNA-1</strain>
    </source>
</reference>
<feature type="region of interest" description="Disordered" evidence="3">
    <location>
        <begin position="712"/>
        <end position="783"/>
    </location>
</feature>
<dbReference type="STRING" id="947166.A0A1D1VPY1"/>
<dbReference type="SMART" id="SM00109">
    <property type="entry name" value="C1"/>
    <property type="match status" value="1"/>
</dbReference>
<comment type="caution">
    <text evidence="5">The sequence shown here is derived from an EMBL/GenBank/DDBJ whole genome shotgun (WGS) entry which is preliminary data.</text>
</comment>
<dbReference type="PROSITE" id="PS50081">
    <property type="entry name" value="ZF_DAG_PE_2"/>
    <property type="match status" value="1"/>
</dbReference>
<dbReference type="Gene3D" id="3.30.60.20">
    <property type="match status" value="1"/>
</dbReference>
<dbReference type="InterPro" id="IPR046933">
    <property type="entry name" value="SAM_KSR1_N_sf"/>
</dbReference>
<feature type="compositionally biased region" description="Basic and acidic residues" evidence="3">
    <location>
        <begin position="1134"/>
        <end position="1147"/>
    </location>
</feature>
<dbReference type="InterPro" id="IPR002219">
    <property type="entry name" value="PKC_DAG/PE"/>
</dbReference>
<feature type="compositionally biased region" description="Polar residues" evidence="3">
    <location>
        <begin position="949"/>
        <end position="963"/>
    </location>
</feature>
<evidence type="ECO:0000259" key="4">
    <source>
        <dbReference type="PROSITE" id="PS50081"/>
    </source>
</evidence>
<feature type="compositionally biased region" description="Basic and acidic residues" evidence="3">
    <location>
        <begin position="712"/>
        <end position="725"/>
    </location>
</feature>
<dbReference type="InterPro" id="IPR025561">
    <property type="entry name" value="KSR_SAM-like_dom"/>
</dbReference>
<feature type="compositionally biased region" description="Low complexity" evidence="3">
    <location>
        <begin position="964"/>
        <end position="979"/>
    </location>
</feature>
<dbReference type="CDD" id="cd20812">
    <property type="entry name" value="C1_KSR"/>
    <property type="match status" value="1"/>
</dbReference>
<keyword evidence="2" id="KW-0862">Zinc</keyword>
<dbReference type="SUPFAM" id="SSF57889">
    <property type="entry name" value="Cysteine-rich domain"/>
    <property type="match status" value="1"/>
</dbReference>
<accession>A0A1D1VPY1</accession>
<feature type="compositionally biased region" description="Low complexity" evidence="3">
    <location>
        <begin position="614"/>
        <end position="628"/>
    </location>
</feature>
<evidence type="ECO:0000256" key="3">
    <source>
        <dbReference type="SAM" id="MobiDB-lite"/>
    </source>
</evidence>
<feature type="compositionally biased region" description="Polar residues" evidence="3">
    <location>
        <begin position="894"/>
        <end position="909"/>
    </location>
</feature>
<evidence type="ECO:0000256" key="1">
    <source>
        <dbReference type="ARBA" id="ARBA00022723"/>
    </source>
</evidence>
<dbReference type="InterPro" id="IPR013761">
    <property type="entry name" value="SAM/pointed_sf"/>
</dbReference>
<dbReference type="Pfam" id="PF20406">
    <property type="entry name" value="SAM_KSR1_N"/>
    <property type="match status" value="1"/>
</dbReference>